<evidence type="ECO:0000313" key="1">
    <source>
        <dbReference type="EMBL" id="DAE09130.1"/>
    </source>
</evidence>
<sequence>MFRISDYLHVILTKKRLPVMVAAFLLPLVLLCKDPDSSRVAHVLRKLLPRHKLERLVKHISNKLVIKRRKHPNRRQHLSFCHLHYHTQPKFKSRLVLHNLNKLLNHIISLIKVNNKSQQLLRKAQKGPVRLSLPVPPFKYSPRFTFFPTKLPSFCFFLCQSSQSLSISSAVCFLLPSAFLASSFGYTTRGWSATISPI</sequence>
<proteinExistence type="predicted"/>
<reference evidence="1" key="1">
    <citation type="journal article" date="2021" name="Proc. Natl. Acad. Sci. U.S.A.">
        <title>A Catalog of Tens of Thousands of Viruses from Human Metagenomes Reveals Hidden Associations with Chronic Diseases.</title>
        <authorList>
            <person name="Tisza M.J."/>
            <person name="Buck C.B."/>
        </authorList>
    </citation>
    <scope>NUCLEOTIDE SEQUENCE</scope>
    <source>
        <strain evidence="1">CtZro7</strain>
    </source>
</reference>
<organism evidence="1">
    <name type="scientific">Siphoviridae sp. ctZro7</name>
    <dbReference type="NCBI Taxonomy" id="2825561"/>
    <lineage>
        <taxon>Viruses</taxon>
        <taxon>Duplodnaviria</taxon>
        <taxon>Heunggongvirae</taxon>
        <taxon>Uroviricota</taxon>
        <taxon>Caudoviricetes</taxon>
    </lineage>
</organism>
<accession>A0A8S5PQJ6</accession>
<protein>
    <submittedName>
        <fullName evidence="1">Uncharacterized protein</fullName>
    </submittedName>
</protein>
<dbReference type="EMBL" id="BK015483">
    <property type="protein sequence ID" value="DAE09130.1"/>
    <property type="molecule type" value="Genomic_DNA"/>
</dbReference>
<name>A0A8S5PQJ6_9CAUD</name>